<name>A0A368VDG6_9BACT</name>
<gene>
    <name evidence="2" type="ORF">DFO77_10498</name>
</gene>
<dbReference type="InterPro" id="IPR003779">
    <property type="entry name" value="CMD-like"/>
</dbReference>
<dbReference type="Pfam" id="PF02627">
    <property type="entry name" value="CMD"/>
    <property type="match status" value="1"/>
</dbReference>
<dbReference type="SUPFAM" id="SSF69118">
    <property type="entry name" value="AhpD-like"/>
    <property type="match status" value="1"/>
</dbReference>
<dbReference type="PANTHER" id="PTHR35446:SF2">
    <property type="entry name" value="CARBOXYMUCONOLACTONE DECARBOXYLASE-LIKE DOMAIN-CONTAINING PROTEIN"/>
    <property type="match status" value="1"/>
</dbReference>
<protein>
    <submittedName>
        <fullName evidence="2">Putative peroxidase-related enzyme</fullName>
    </submittedName>
</protein>
<reference evidence="2 3" key="1">
    <citation type="submission" date="2018-07" db="EMBL/GenBank/DDBJ databases">
        <title>Freshwater and sediment microbial communities from various areas in North America, analyzing microbe dynamics in response to fracking.</title>
        <authorList>
            <person name="Lamendella R."/>
        </authorList>
    </citation>
    <scope>NUCLEOTIDE SEQUENCE [LARGE SCALE GENOMIC DNA]</scope>
    <source>
        <strain evidence="2 3">160A</strain>
    </source>
</reference>
<comment type="caution">
    <text evidence="2">The sequence shown here is derived from an EMBL/GenBank/DDBJ whole genome shotgun (WGS) entry which is preliminary data.</text>
</comment>
<evidence type="ECO:0000259" key="1">
    <source>
        <dbReference type="Pfam" id="PF02627"/>
    </source>
</evidence>
<dbReference type="Proteomes" id="UP000252733">
    <property type="component" value="Unassembled WGS sequence"/>
</dbReference>
<dbReference type="EMBL" id="QPIZ01000004">
    <property type="protein sequence ID" value="RCW38340.1"/>
    <property type="molecule type" value="Genomic_DNA"/>
</dbReference>
<organism evidence="2 3">
    <name type="scientific">Marinilabilia salmonicolor</name>
    <dbReference type="NCBI Taxonomy" id="989"/>
    <lineage>
        <taxon>Bacteria</taxon>
        <taxon>Pseudomonadati</taxon>
        <taxon>Bacteroidota</taxon>
        <taxon>Bacteroidia</taxon>
        <taxon>Marinilabiliales</taxon>
        <taxon>Marinilabiliaceae</taxon>
        <taxon>Marinilabilia</taxon>
    </lineage>
</organism>
<accession>A0A368VDG6</accession>
<evidence type="ECO:0000313" key="2">
    <source>
        <dbReference type="EMBL" id="RCW38340.1"/>
    </source>
</evidence>
<dbReference type="InterPro" id="IPR029032">
    <property type="entry name" value="AhpD-like"/>
</dbReference>
<keyword evidence="3" id="KW-1185">Reference proteome</keyword>
<dbReference type="NCBIfam" id="TIGR01926">
    <property type="entry name" value="peroxid_rel"/>
    <property type="match status" value="1"/>
</dbReference>
<dbReference type="InterPro" id="IPR010195">
    <property type="entry name" value="Uncharacterised_peroxidase-rel"/>
</dbReference>
<dbReference type="NCBIfam" id="TIGR00778">
    <property type="entry name" value="ahpD_dom"/>
    <property type="match status" value="1"/>
</dbReference>
<dbReference type="AlphaFoldDB" id="A0A368VDG6"/>
<keyword evidence="2" id="KW-0575">Peroxidase</keyword>
<dbReference type="Gene3D" id="1.20.1290.10">
    <property type="entry name" value="AhpD-like"/>
    <property type="match status" value="1"/>
</dbReference>
<dbReference type="PANTHER" id="PTHR35446">
    <property type="entry name" value="SI:CH211-175M2.5"/>
    <property type="match status" value="1"/>
</dbReference>
<dbReference type="RefSeq" id="WP_114436527.1">
    <property type="nucleotide sequence ID" value="NZ_QPIZ01000004.1"/>
</dbReference>
<dbReference type="GO" id="GO:0051920">
    <property type="term" value="F:peroxiredoxin activity"/>
    <property type="evidence" value="ECO:0007669"/>
    <property type="project" value="InterPro"/>
</dbReference>
<evidence type="ECO:0000313" key="3">
    <source>
        <dbReference type="Proteomes" id="UP000252733"/>
    </source>
</evidence>
<keyword evidence="2" id="KW-0560">Oxidoreductase</keyword>
<dbReference type="InterPro" id="IPR004675">
    <property type="entry name" value="AhpD_core"/>
</dbReference>
<sequence length="186" mass="21368">MSKIKIIDYPEAEGRLKEIYDELIKKRGKLAGIHKAQSLRPESIVRHIDLYMEIMFSRSELSRADREMMAVLVSIANGCEYCKLHHLEALRHYWRNEEKINAFLSDYEEAGLSNLQVELCRFAEHLTLFPGHHAKDDFSEKLKESGVSDSGILDAVLVVSYFNFVNRIVLGTGVEADVDEIKGYKY</sequence>
<proteinExistence type="predicted"/>
<feature type="domain" description="Carboxymuconolactone decarboxylase-like" evidence="1">
    <location>
        <begin position="50"/>
        <end position="111"/>
    </location>
</feature>